<accession>A0A7S4DED9</accession>
<dbReference type="AlphaFoldDB" id="A0A7S4DED9"/>
<dbReference type="PANTHER" id="PTHR13063">
    <property type="entry name" value="ENOS INTERACTING PROTEIN"/>
    <property type="match status" value="1"/>
</dbReference>
<protein>
    <recommendedName>
        <fullName evidence="3">Nitric oxide synthase-interacting protein zinc-finger domain-containing protein</fullName>
    </recommendedName>
</protein>
<reference evidence="2" key="1">
    <citation type="submission" date="2021-01" db="EMBL/GenBank/DDBJ databases">
        <authorList>
            <person name="Corre E."/>
            <person name="Pelletier E."/>
            <person name="Niang G."/>
            <person name="Scheremetjew M."/>
            <person name="Finn R."/>
            <person name="Kale V."/>
            <person name="Holt S."/>
            <person name="Cochrane G."/>
            <person name="Meng A."/>
            <person name="Brown T."/>
            <person name="Cohen L."/>
        </authorList>
    </citation>
    <scope>NUCLEOTIDE SEQUENCE</scope>
    <source>
        <strain evidence="2">CCCM811</strain>
    </source>
</reference>
<dbReference type="InterPro" id="IPR016818">
    <property type="entry name" value="NOSIP"/>
</dbReference>
<evidence type="ECO:0008006" key="3">
    <source>
        <dbReference type="Google" id="ProtNLM"/>
    </source>
</evidence>
<proteinExistence type="predicted"/>
<dbReference type="PANTHER" id="PTHR13063:SF10">
    <property type="entry name" value="NITRIC OXIDE SYNTHASE-INTERACTING PROTEIN"/>
    <property type="match status" value="1"/>
</dbReference>
<dbReference type="EMBL" id="HBIV01000958">
    <property type="protein sequence ID" value="CAE0644418.1"/>
    <property type="molecule type" value="Transcribed_RNA"/>
</dbReference>
<name>A0A7S4DED9_9EUKA</name>
<dbReference type="GO" id="GO:0005634">
    <property type="term" value="C:nucleus"/>
    <property type="evidence" value="ECO:0007669"/>
    <property type="project" value="TreeGrafter"/>
</dbReference>
<evidence type="ECO:0000256" key="1">
    <source>
        <dbReference type="SAM" id="MobiDB-lite"/>
    </source>
</evidence>
<organism evidence="2">
    <name type="scientific">Lotharella globosa</name>
    <dbReference type="NCBI Taxonomy" id="91324"/>
    <lineage>
        <taxon>Eukaryota</taxon>
        <taxon>Sar</taxon>
        <taxon>Rhizaria</taxon>
        <taxon>Cercozoa</taxon>
        <taxon>Chlorarachniophyceae</taxon>
        <taxon>Lotharella</taxon>
    </lineage>
</organism>
<feature type="compositionally biased region" description="Basic and acidic residues" evidence="1">
    <location>
        <begin position="33"/>
        <end position="54"/>
    </location>
</feature>
<gene>
    <name evidence="2" type="ORF">LGLO00237_LOCUS678</name>
</gene>
<feature type="compositionally biased region" description="Basic and acidic residues" evidence="1">
    <location>
        <begin position="62"/>
        <end position="80"/>
    </location>
</feature>
<feature type="region of interest" description="Disordered" evidence="1">
    <location>
        <begin position="94"/>
        <end position="113"/>
    </location>
</feature>
<feature type="compositionally biased region" description="Basic and acidic residues" evidence="1">
    <location>
        <begin position="1"/>
        <end position="26"/>
    </location>
</feature>
<evidence type="ECO:0000313" key="2">
    <source>
        <dbReference type="EMBL" id="CAE0644418.1"/>
    </source>
</evidence>
<feature type="region of interest" description="Disordered" evidence="1">
    <location>
        <begin position="1"/>
        <end position="80"/>
    </location>
</feature>
<dbReference type="GO" id="GO:0061630">
    <property type="term" value="F:ubiquitin protein ligase activity"/>
    <property type="evidence" value="ECO:0007669"/>
    <property type="project" value="InterPro"/>
</dbReference>
<sequence length="216" mass="24690">MRAAWEKEQQEKATEEAFKASEEEQAKIQQFIKDQESVSRKRKNPSQEKKDVMKKFLYAPKKAGEIMQDPKSKEEKQKDLQRTSFWLPEFTPAAKKQKVEAPPKRPPSPFSRRPLRLKDLVPIKLKVLEGTSGREAKFVCQVSGKQITYQDTVFLRNTGVVMLKKCYDELAKPTMTCPVTGKKFKKKHAILIKNDGTGFASTGNVIAKQWGEALMN</sequence>